<dbReference type="PANTHER" id="PTHR47755">
    <property type="entry name" value="CELL DIVISION PROTEIN FTSX"/>
    <property type="match status" value="1"/>
</dbReference>
<comment type="caution">
    <text evidence="2">The sequence shown here is derived from an EMBL/GenBank/DDBJ whole genome shotgun (WGS) entry which is preliminary data.</text>
</comment>
<evidence type="ECO:0000256" key="1">
    <source>
        <dbReference type="SAM" id="Phobius"/>
    </source>
</evidence>
<organism evidence="2 3">
    <name type="scientific">Sphingomonas hengshuiensis</name>
    <dbReference type="NCBI Taxonomy" id="1609977"/>
    <lineage>
        <taxon>Bacteria</taxon>
        <taxon>Pseudomonadati</taxon>
        <taxon>Pseudomonadota</taxon>
        <taxon>Alphaproteobacteria</taxon>
        <taxon>Sphingomonadales</taxon>
        <taxon>Sphingomonadaceae</taxon>
        <taxon>Sphingomonas</taxon>
    </lineage>
</organism>
<feature type="transmembrane region" description="Helical" evidence="1">
    <location>
        <begin position="261"/>
        <end position="285"/>
    </location>
</feature>
<dbReference type="GO" id="GO:0051301">
    <property type="term" value="P:cell division"/>
    <property type="evidence" value="ECO:0007669"/>
    <property type="project" value="InterPro"/>
</dbReference>
<protein>
    <submittedName>
        <fullName evidence="2">Permease</fullName>
    </submittedName>
</protein>
<dbReference type="Proteomes" id="UP000248614">
    <property type="component" value="Unassembled WGS sequence"/>
</dbReference>
<keyword evidence="1" id="KW-1133">Transmembrane helix</keyword>
<accession>A0A2W4Z6E8</accession>
<keyword evidence="1" id="KW-0812">Transmembrane</keyword>
<dbReference type="PANTHER" id="PTHR47755:SF1">
    <property type="entry name" value="CELL DIVISION PROTEIN FTSX"/>
    <property type="match status" value="1"/>
</dbReference>
<reference evidence="2 3" key="1">
    <citation type="submission" date="2017-08" db="EMBL/GenBank/DDBJ databases">
        <title>Infants hospitalized years apart are colonized by the same room-sourced microbial strains.</title>
        <authorList>
            <person name="Brooks B."/>
            <person name="Olm M.R."/>
            <person name="Firek B.A."/>
            <person name="Baker R."/>
            <person name="Thomas B.C."/>
            <person name="Morowitz M.J."/>
            <person name="Banfield J.F."/>
        </authorList>
    </citation>
    <scope>NUCLEOTIDE SEQUENCE [LARGE SCALE GENOMIC DNA]</scope>
    <source>
        <strain evidence="2">S2_018_000_R3_110</strain>
    </source>
</reference>
<keyword evidence="1" id="KW-0472">Membrane</keyword>
<dbReference type="GO" id="GO:0032153">
    <property type="term" value="C:cell division site"/>
    <property type="evidence" value="ECO:0007669"/>
    <property type="project" value="TreeGrafter"/>
</dbReference>
<feature type="transmembrane region" description="Helical" evidence="1">
    <location>
        <begin position="223"/>
        <end position="241"/>
    </location>
</feature>
<evidence type="ECO:0000313" key="2">
    <source>
        <dbReference type="EMBL" id="PZO77873.1"/>
    </source>
</evidence>
<sequence>MTRRAGVQPLLDDRQGRRAMVWIMAIMIFLTTLSAALGLSTRNAGGTLDRQLAARLTVQVIEGDATTRDAETVRLLARLKASADVVRAAEVDRARLVELLRPWLGEAGLDADLPMPAMIDVDLASGDDAAVARVEALAKSVGPGIRVDRHATWLAPVRAFVGALGWTALGLVLVMASATAAVVLLVARAGLDTHRGTIDILHMLGSTDLQIARLFQRRIGQDTLTGGAIGVVAGGLVVAGLGERMATLDSQLVDGVTLAPLDWMVVAALPFAFTLLAMLAARVAVLRRLARVL</sequence>
<dbReference type="AlphaFoldDB" id="A0A2W4Z6E8"/>
<gene>
    <name evidence="2" type="ORF">DI632_08085</name>
</gene>
<feature type="transmembrane region" description="Helical" evidence="1">
    <location>
        <begin position="163"/>
        <end position="187"/>
    </location>
</feature>
<proteinExistence type="predicted"/>
<dbReference type="EMBL" id="QFNF01000016">
    <property type="protein sequence ID" value="PZO77873.1"/>
    <property type="molecule type" value="Genomic_DNA"/>
</dbReference>
<evidence type="ECO:0000313" key="3">
    <source>
        <dbReference type="Proteomes" id="UP000248614"/>
    </source>
</evidence>
<dbReference type="GO" id="GO:0016020">
    <property type="term" value="C:membrane"/>
    <property type="evidence" value="ECO:0007669"/>
    <property type="project" value="InterPro"/>
</dbReference>
<dbReference type="InterPro" id="IPR004513">
    <property type="entry name" value="FtsX"/>
</dbReference>
<name>A0A2W4Z6E8_9SPHN</name>
<feature type="transmembrane region" description="Helical" evidence="1">
    <location>
        <begin position="21"/>
        <end position="39"/>
    </location>
</feature>